<reference evidence="2" key="1">
    <citation type="journal article" date="2019" name="Int. J. Syst. Evol. Microbiol.">
        <title>The Global Catalogue of Microorganisms (GCM) 10K type strain sequencing project: providing services to taxonomists for standard genome sequencing and annotation.</title>
        <authorList>
            <consortium name="The Broad Institute Genomics Platform"/>
            <consortium name="The Broad Institute Genome Sequencing Center for Infectious Disease"/>
            <person name="Wu L."/>
            <person name="Ma J."/>
        </authorList>
    </citation>
    <scope>NUCLEOTIDE SEQUENCE [LARGE SCALE GENOMIC DNA]</scope>
    <source>
        <strain evidence="2">NBRC 112502</strain>
    </source>
</reference>
<evidence type="ECO:0000313" key="2">
    <source>
        <dbReference type="Proteomes" id="UP001156641"/>
    </source>
</evidence>
<evidence type="ECO:0000313" key="1">
    <source>
        <dbReference type="EMBL" id="GLR67249.1"/>
    </source>
</evidence>
<comment type="caution">
    <text evidence="1">The sequence shown here is derived from an EMBL/GenBank/DDBJ whole genome shotgun (WGS) entry which is preliminary data.</text>
</comment>
<sequence>MAETMARLHPLAAVKTVADPHLVAQGPMGRFSLRLSPTAAPPPLGALGLSLPLAPCRAAQSETAAALWLGPGEWLLLTAPERAPAVEAALRAELAGQAFSLVEISHRQTGFSLSGPRAAQRLNAGCPLDLDLASFPVGMCTRTVFAKAEIVLWRTGAEQFHIEVWRSFVPYLWELLVIVGAETS</sequence>
<name>A0ABQ6A504_9PROT</name>
<dbReference type="Gene3D" id="3.30.70.1520">
    <property type="entry name" value="Heterotetrameric sarcosine oxidase"/>
    <property type="match status" value="1"/>
</dbReference>
<dbReference type="SUPFAM" id="SSF103025">
    <property type="entry name" value="Folate-binding domain"/>
    <property type="match status" value="1"/>
</dbReference>
<dbReference type="EMBL" id="BSOS01000065">
    <property type="protein sequence ID" value="GLR67249.1"/>
    <property type="molecule type" value="Genomic_DNA"/>
</dbReference>
<gene>
    <name evidence="1" type="ORF">GCM10010909_19300</name>
</gene>
<protein>
    <submittedName>
        <fullName evidence="1">Sarcosine oxidase subunit gamma</fullName>
    </submittedName>
</protein>
<accession>A0ABQ6A504</accession>
<dbReference type="Pfam" id="PF04268">
    <property type="entry name" value="SoxG"/>
    <property type="match status" value="1"/>
</dbReference>
<dbReference type="InterPro" id="IPR027266">
    <property type="entry name" value="TrmE/GcvT-like"/>
</dbReference>
<proteinExistence type="predicted"/>
<dbReference type="InterPro" id="IPR007375">
    <property type="entry name" value="SoxG"/>
</dbReference>
<dbReference type="Proteomes" id="UP001156641">
    <property type="component" value="Unassembled WGS sequence"/>
</dbReference>
<keyword evidence="2" id="KW-1185">Reference proteome</keyword>
<dbReference type="Gene3D" id="3.30.1360.120">
    <property type="entry name" value="Probable tRNA modification gtpase trme, domain 1"/>
    <property type="match status" value="1"/>
</dbReference>
<organism evidence="1 2">
    <name type="scientific">Acidocella aquatica</name>
    <dbReference type="NCBI Taxonomy" id="1922313"/>
    <lineage>
        <taxon>Bacteria</taxon>
        <taxon>Pseudomonadati</taxon>
        <taxon>Pseudomonadota</taxon>
        <taxon>Alphaproteobacteria</taxon>
        <taxon>Acetobacterales</taxon>
        <taxon>Acidocellaceae</taxon>
        <taxon>Acidocella</taxon>
    </lineage>
</organism>
<dbReference type="RefSeq" id="WP_284257978.1">
    <property type="nucleotide sequence ID" value="NZ_BSOS01000065.1"/>
</dbReference>